<feature type="region of interest" description="Disordered" evidence="5">
    <location>
        <begin position="195"/>
        <end position="235"/>
    </location>
</feature>
<reference evidence="7 8" key="1">
    <citation type="submission" date="2015-01" db="EMBL/GenBank/DDBJ databases">
        <title>The Genome Sequence of Fonsecaea multimorphosa CBS 102226.</title>
        <authorList>
            <consortium name="The Broad Institute Genomics Platform"/>
            <person name="Cuomo C."/>
            <person name="de Hoog S."/>
            <person name="Gorbushina A."/>
            <person name="Stielow B."/>
            <person name="Teixiera M."/>
            <person name="Abouelleil A."/>
            <person name="Chapman S.B."/>
            <person name="Priest M."/>
            <person name="Young S.K."/>
            <person name="Wortman J."/>
            <person name="Nusbaum C."/>
            <person name="Birren B."/>
        </authorList>
    </citation>
    <scope>NUCLEOTIDE SEQUENCE [LARGE SCALE GENOMIC DNA]</scope>
    <source>
        <strain evidence="7 8">CBS 102226</strain>
    </source>
</reference>
<evidence type="ECO:0000256" key="2">
    <source>
        <dbReference type="ARBA" id="ARBA00023125"/>
    </source>
</evidence>
<dbReference type="EMBL" id="KN848067">
    <property type="protein sequence ID" value="KIY00406.1"/>
    <property type="molecule type" value="Genomic_DNA"/>
</dbReference>
<evidence type="ECO:0000256" key="5">
    <source>
        <dbReference type="SAM" id="MobiDB-lite"/>
    </source>
</evidence>
<feature type="compositionally biased region" description="Pro residues" evidence="5">
    <location>
        <begin position="90"/>
        <end position="102"/>
    </location>
</feature>
<dbReference type="VEuPathDB" id="FungiDB:Z520_04091"/>
<feature type="region of interest" description="Disordered" evidence="5">
    <location>
        <begin position="1"/>
        <end position="27"/>
    </location>
</feature>
<keyword evidence="2" id="KW-0238">DNA-binding</keyword>
<keyword evidence="8" id="KW-1185">Reference proteome</keyword>
<dbReference type="GO" id="GO:0008270">
    <property type="term" value="F:zinc ion binding"/>
    <property type="evidence" value="ECO:0007669"/>
    <property type="project" value="InterPro"/>
</dbReference>
<dbReference type="GO" id="GO:0003677">
    <property type="term" value="F:DNA binding"/>
    <property type="evidence" value="ECO:0007669"/>
    <property type="project" value="UniProtKB-KW"/>
</dbReference>
<dbReference type="SUPFAM" id="SSF57701">
    <property type="entry name" value="Zn2/Cys6 DNA-binding domain"/>
    <property type="match status" value="1"/>
</dbReference>
<name>A0A0D2HEX6_9EURO</name>
<organism evidence="7 8">
    <name type="scientific">Fonsecaea multimorphosa CBS 102226</name>
    <dbReference type="NCBI Taxonomy" id="1442371"/>
    <lineage>
        <taxon>Eukaryota</taxon>
        <taxon>Fungi</taxon>
        <taxon>Dikarya</taxon>
        <taxon>Ascomycota</taxon>
        <taxon>Pezizomycotina</taxon>
        <taxon>Eurotiomycetes</taxon>
        <taxon>Chaetothyriomycetidae</taxon>
        <taxon>Chaetothyriales</taxon>
        <taxon>Herpotrichiellaceae</taxon>
        <taxon>Fonsecaea</taxon>
    </lineage>
</organism>
<dbReference type="InterPro" id="IPR050987">
    <property type="entry name" value="AtrR-like"/>
</dbReference>
<dbReference type="AlphaFoldDB" id="A0A0D2HEX6"/>
<sequence>MAGSAGGRDQPSHDPTGNFAGSGASHFASSYYPIDTELTSMSPNYPMPAYARPMEEGVASVDKINHGAMNNNLSMGPNGAAASPATDPAMAPPQTPNQPTVPPGGARSSIDAASEAPQDPQTGDKRKRSKASRACDECRRKKVKCDAPTEADGTPKTCTNCQKAGVNCEFERKPMKRGPSKGYISALAERVHGLEQKQRQSLDAGPVGFAESFSPDEASGPAFQRASSFSASTTVNPFSRAEFQRDRIPSTGGWGITSIAPNLRSRASGSLAIAPNETFPAATPEEEANPKAEFRDSTTSLSSQANSSHRAKRPRIQAPNEDMLPVRMDQPFLAKYYEQYHPLFPLLPDHDIVNAVVSGADTEMQHAFVVAVDLLPDLRAGVTLNGAHESSSSLNHDLDPAISRPTRTLTSTHFADYDKLLEYLCSSVNGVPMTHSLNTSLTLAWALALISVTCENDAKHLGDDGVKSKLEVLNHSRLTLNHLRAGAVRGGDIPIPFSDQPGYIDTLNLALNCVLLSSKYHFLSLALHPTNEIHQHYLSIRSEDIDPKALTVEAAYMQTSSNQVELLAQILWPYEGTTAEKRFSHKAFLQEYFNSHLLIYAGSLGDSAIVKQFHWFLEVMLSPYQPVTPPFPTPILDGAVNLARVLIEDAKATSSAPRYNPLDLHTWSVAAITLSEIVADVSRKPIVDYARKHLADLRTELQKKSDAMHKHYDFEWFFGGNVKHWTDGLMSMIDYVMEEHPSAVDENRNSSAILVPNFAEMMEKGWLQTLLYFVDK</sequence>
<evidence type="ECO:0000313" key="8">
    <source>
        <dbReference type="Proteomes" id="UP000053411"/>
    </source>
</evidence>
<keyword evidence="3" id="KW-0804">Transcription</keyword>
<dbReference type="InterPro" id="IPR001138">
    <property type="entry name" value="Zn2Cys6_DnaBD"/>
</dbReference>
<dbReference type="SMART" id="SM00066">
    <property type="entry name" value="GAL4"/>
    <property type="match status" value="1"/>
</dbReference>
<feature type="region of interest" description="Disordered" evidence="5">
    <location>
        <begin position="69"/>
        <end position="157"/>
    </location>
</feature>
<proteinExistence type="predicted"/>
<evidence type="ECO:0000256" key="3">
    <source>
        <dbReference type="ARBA" id="ARBA00023163"/>
    </source>
</evidence>
<evidence type="ECO:0000256" key="4">
    <source>
        <dbReference type="ARBA" id="ARBA00023242"/>
    </source>
</evidence>
<feature type="compositionally biased region" description="Basic and acidic residues" evidence="5">
    <location>
        <begin position="133"/>
        <end position="147"/>
    </location>
</feature>
<feature type="domain" description="Zn(2)-C6 fungal-type" evidence="6">
    <location>
        <begin position="134"/>
        <end position="170"/>
    </location>
</feature>
<dbReference type="GeneID" id="27709837"/>
<dbReference type="STRING" id="1442371.A0A0D2HEX6"/>
<dbReference type="CDD" id="cd00067">
    <property type="entry name" value="GAL4"/>
    <property type="match status" value="1"/>
</dbReference>
<dbReference type="PROSITE" id="PS00463">
    <property type="entry name" value="ZN2_CY6_FUNGAL_1"/>
    <property type="match status" value="1"/>
</dbReference>
<dbReference type="Proteomes" id="UP000053411">
    <property type="component" value="Unassembled WGS sequence"/>
</dbReference>
<accession>A0A0D2HEX6</accession>
<feature type="region of interest" description="Disordered" evidence="5">
    <location>
        <begin position="278"/>
        <end position="323"/>
    </location>
</feature>
<dbReference type="GO" id="GO:0000981">
    <property type="term" value="F:DNA-binding transcription factor activity, RNA polymerase II-specific"/>
    <property type="evidence" value="ECO:0007669"/>
    <property type="project" value="InterPro"/>
</dbReference>
<dbReference type="Gene3D" id="4.10.240.10">
    <property type="entry name" value="Zn(2)-C6 fungal-type DNA-binding domain"/>
    <property type="match status" value="1"/>
</dbReference>
<dbReference type="OrthoDB" id="5426978at2759"/>
<feature type="compositionally biased region" description="Polar residues" evidence="5">
    <location>
        <begin position="225"/>
        <end position="235"/>
    </location>
</feature>
<evidence type="ECO:0000259" key="6">
    <source>
        <dbReference type="PROSITE" id="PS50048"/>
    </source>
</evidence>
<evidence type="ECO:0000256" key="1">
    <source>
        <dbReference type="ARBA" id="ARBA00023015"/>
    </source>
</evidence>
<keyword evidence="4" id="KW-0539">Nucleus</keyword>
<dbReference type="RefSeq" id="XP_016634528.1">
    <property type="nucleotide sequence ID" value="XM_016774601.1"/>
</dbReference>
<dbReference type="InterPro" id="IPR036864">
    <property type="entry name" value="Zn2-C6_fun-type_DNA-bd_sf"/>
</dbReference>
<dbReference type="PROSITE" id="PS50048">
    <property type="entry name" value="ZN2_CY6_FUNGAL_2"/>
    <property type="match status" value="1"/>
</dbReference>
<dbReference type="Pfam" id="PF00172">
    <property type="entry name" value="Zn_clus"/>
    <property type="match status" value="1"/>
</dbReference>
<feature type="compositionally biased region" description="Low complexity" evidence="5">
    <location>
        <begin position="80"/>
        <end position="89"/>
    </location>
</feature>
<keyword evidence="1" id="KW-0805">Transcription regulation</keyword>
<feature type="compositionally biased region" description="Low complexity" evidence="5">
    <location>
        <begin position="297"/>
        <end position="308"/>
    </location>
</feature>
<evidence type="ECO:0000313" key="7">
    <source>
        <dbReference type="EMBL" id="KIY00406.1"/>
    </source>
</evidence>
<dbReference type="PANTHER" id="PTHR46910:SF40">
    <property type="entry name" value="ZN(II)2CYS6 TRANSCRIPTION FACTOR (EUROFUNG)"/>
    <property type="match status" value="1"/>
</dbReference>
<gene>
    <name evidence="7" type="ORF">Z520_04091</name>
</gene>
<dbReference type="PANTHER" id="PTHR46910">
    <property type="entry name" value="TRANSCRIPTION FACTOR PDR1"/>
    <property type="match status" value="1"/>
</dbReference>
<protein>
    <recommendedName>
        <fullName evidence="6">Zn(2)-C6 fungal-type domain-containing protein</fullName>
    </recommendedName>
</protein>